<evidence type="ECO:0000313" key="2">
    <source>
        <dbReference type="Proteomes" id="UP001174136"/>
    </source>
</evidence>
<comment type="caution">
    <text evidence="1">The sequence shown here is derived from an EMBL/GenBank/DDBJ whole genome shotgun (WGS) entry which is preliminary data.</text>
</comment>
<name>A0AA47MD41_MERPO</name>
<protein>
    <submittedName>
        <fullName evidence="1">Uncharacterized protein</fullName>
    </submittedName>
</protein>
<accession>A0AA47MD41</accession>
<proteinExistence type="predicted"/>
<keyword evidence="2" id="KW-1185">Reference proteome</keyword>
<sequence>MRFEAKHSFFKRVVHDTQNFKNIFVTLASKHQHRIHVESVRVVKVASLDASWRGALQRRCSHLNTVSLSSDVQVDGIRYREGMIISAGQCGGLPEFYRIHRILVAKTLGFLCIKLPSWYIQHVRSFELDVTSYAETDILTFEDLNDFYPLVAYSVRGKLLVSPKKFLMH</sequence>
<dbReference type="Proteomes" id="UP001174136">
    <property type="component" value="Unassembled WGS sequence"/>
</dbReference>
<evidence type="ECO:0000313" key="1">
    <source>
        <dbReference type="EMBL" id="KAK0137891.1"/>
    </source>
</evidence>
<organism evidence="1 2">
    <name type="scientific">Merluccius polli</name>
    <name type="common">Benguela hake</name>
    <name type="synonym">Merluccius cadenati</name>
    <dbReference type="NCBI Taxonomy" id="89951"/>
    <lineage>
        <taxon>Eukaryota</taxon>
        <taxon>Metazoa</taxon>
        <taxon>Chordata</taxon>
        <taxon>Craniata</taxon>
        <taxon>Vertebrata</taxon>
        <taxon>Euteleostomi</taxon>
        <taxon>Actinopterygii</taxon>
        <taxon>Neopterygii</taxon>
        <taxon>Teleostei</taxon>
        <taxon>Neoteleostei</taxon>
        <taxon>Acanthomorphata</taxon>
        <taxon>Zeiogadaria</taxon>
        <taxon>Gadariae</taxon>
        <taxon>Gadiformes</taxon>
        <taxon>Gadoidei</taxon>
        <taxon>Merlucciidae</taxon>
        <taxon>Merluccius</taxon>
    </lineage>
</organism>
<dbReference type="EMBL" id="JAOPHQ010004844">
    <property type="protein sequence ID" value="KAK0137891.1"/>
    <property type="molecule type" value="Genomic_DNA"/>
</dbReference>
<gene>
    <name evidence="1" type="ORF">N1851_025901</name>
</gene>
<reference evidence="1" key="1">
    <citation type="journal article" date="2023" name="Front. Mar. Sci.">
        <title>A new Merluccius polli reference genome to investigate the effects of global change in West African waters.</title>
        <authorList>
            <person name="Mateo J.L."/>
            <person name="Blanco-Fernandez C."/>
            <person name="Garcia-Vazquez E."/>
            <person name="Machado-Schiaffino G."/>
        </authorList>
    </citation>
    <scope>NUCLEOTIDE SEQUENCE</scope>
    <source>
        <strain evidence="1">C29</strain>
        <tissue evidence="1">Fin</tissue>
    </source>
</reference>
<dbReference type="AlphaFoldDB" id="A0AA47MD41"/>